<sequence>MPLILLWIVLPIIVIWGIYKIIRLFVLTGESVYEAKKENKEFASYLAKEEQKEE</sequence>
<keyword evidence="2" id="KW-1185">Reference proteome</keyword>
<protein>
    <submittedName>
        <fullName evidence="1">Uncharacterized protein</fullName>
    </submittedName>
</protein>
<gene>
    <name evidence="1" type="ORF">ICHIAU1_01630</name>
</gene>
<dbReference type="Proteomes" id="UP000463961">
    <property type="component" value="Chromosome"/>
</dbReference>
<proteinExistence type="predicted"/>
<organism evidence="1 2">
    <name type="scientific">Fluviibacter phosphoraccumulans</name>
    <dbReference type="NCBI Taxonomy" id="1751046"/>
    <lineage>
        <taxon>Bacteria</taxon>
        <taxon>Pseudomonadati</taxon>
        <taxon>Pseudomonadota</taxon>
        <taxon>Betaproteobacteria</taxon>
        <taxon>Rhodocyclales</taxon>
        <taxon>Fluviibacteraceae</taxon>
        <taxon>Fluviibacter</taxon>
    </lineage>
</organism>
<dbReference type="EMBL" id="AP022345">
    <property type="protein sequence ID" value="BBU67880.1"/>
    <property type="molecule type" value="Genomic_DNA"/>
</dbReference>
<evidence type="ECO:0000313" key="1">
    <source>
        <dbReference type="EMBL" id="BBU67880.1"/>
    </source>
</evidence>
<accession>A0A679HVX8</accession>
<reference evidence="2" key="1">
    <citation type="submission" date="2020-01" db="EMBL/GenBank/DDBJ databases">
        <title>Phosphoaccumulans saitamaens gen. nov., sp. nov., a polyphosphate accumulating bacterium isolated from surface river water.</title>
        <authorList>
            <person name="Watanabe K."/>
            <person name="Suda W."/>
        </authorList>
    </citation>
    <scope>NUCLEOTIDE SEQUENCE [LARGE SCALE GENOMIC DNA]</scope>
    <source>
        <strain evidence="2">ICHIAU1</strain>
    </source>
</reference>
<dbReference type="AlphaFoldDB" id="A0A679HVX8"/>
<name>A0A679HVX8_9RHOO</name>
<evidence type="ECO:0000313" key="2">
    <source>
        <dbReference type="Proteomes" id="UP000463961"/>
    </source>
</evidence>